<dbReference type="NCBIfam" id="TIGR01175">
    <property type="entry name" value="pilM"/>
    <property type="match status" value="1"/>
</dbReference>
<dbReference type="Gene3D" id="3.30.1490.300">
    <property type="match status" value="1"/>
</dbReference>
<dbReference type="Pfam" id="PF11104">
    <property type="entry name" value="PilM_2"/>
    <property type="match status" value="1"/>
</dbReference>
<sequence length="350" mass="37436">MWSRRSGQGTIGIDITSTAVRAIELKRTASGYRVLGQAEQPLPAQAVVERRVQNATAVVASIRAALGQGSFTSRHACVAVPSNAAITRVLPMPASLHEDEVEARIPLEVGDDFPFPFHDVAFDFQRLPTTTADDEQQSILLVACRRQYVELLSDIVTRADLHPCRVDLETLAMGRVLSAFHAGDGDQAAGVALLDVGAESSALHVFQNERSLYSRDLPVGGQRLIDDVCSRYRVTRDEAVSAMRCGNLPSAYEREVLVPFVETLGQQVGHSLQLFGTTGQQEDVGELILAGSGSLIPGLQERLTAHGRLKVAAADPFGALAVAGADVNQGVMATAPAWVTACGLAMRSER</sequence>
<reference evidence="2 3" key="1">
    <citation type="submission" date="2016-10" db="EMBL/GenBank/DDBJ databases">
        <authorList>
            <person name="de Groot N.N."/>
        </authorList>
    </citation>
    <scope>NUCLEOTIDE SEQUENCE [LARGE SCALE GENOMIC DNA]</scope>
    <source>
        <strain evidence="2 3">DSM 19219</strain>
    </source>
</reference>
<dbReference type="SUPFAM" id="SSF53067">
    <property type="entry name" value="Actin-like ATPase domain"/>
    <property type="match status" value="2"/>
</dbReference>
<dbReference type="RefSeq" id="WP_175529777.1">
    <property type="nucleotide sequence ID" value="NZ_BMXH01000002.1"/>
</dbReference>
<dbReference type="STRING" id="574349.SAMN05443545_102391"/>
<dbReference type="Gene3D" id="3.30.420.40">
    <property type="match status" value="2"/>
</dbReference>
<gene>
    <name evidence="2" type="ORF">SAMN05443545_102391</name>
</gene>
<accession>A0A1H2VDW2</accession>
<dbReference type="SMART" id="SM00842">
    <property type="entry name" value="FtsA"/>
    <property type="match status" value="1"/>
</dbReference>
<evidence type="ECO:0000259" key="1">
    <source>
        <dbReference type="SMART" id="SM00842"/>
    </source>
</evidence>
<dbReference type="CDD" id="cd24049">
    <property type="entry name" value="ASKHA_NBD_PilM"/>
    <property type="match status" value="1"/>
</dbReference>
<proteinExistence type="predicted"/>
<keyword evidence="3" id="KW-1185">Reference proteome</keyword>
<evidence type="ECO:0000313" key="2">
    <source>
        <dbReference type="EMBL" id="SDW66482.1"/>
    </source>
</evidence>
<dbReference type="AlphaFoldDB" id="A0A1H2VDW2"/>
<dbReference type="InterPro" id="IPR003494">
    <property type="entry name" value="SHS2_FtsA"/>
</dbReference>
<dbReference type="InterPro" id="IPR005883">
    <property type="entry name" value="PilM"/>
</dbReference>
<protein>
    <submittedName>
        <fullName evidence="2">Type IV pilus assembly protein PilM</fullName>
    </submittedName>
</protein>
<dbReference type="PIRSF" id="PIRSF019169">
    <property type="entry name" value="PilM"/>
    <property type="match status" value="1"/>
</dbReference>
<dbReference type="PANTHER" id="PTHR32432">
    <property type="entry name" value="CELL DIVISION PROTEIN FTSA-RELATED"/>
    <property type="match status" value="1"/>
</dbReference>
<dbReference type="EMBL" id="FNNI01000002">
    <property type="protein sequence ID" value="SDW66482.1"/>
    <property type="molecule type" value="Genomic_DNA"/>
</dbReference>
<dbReference type="InterPro" id="IPR043129">
    <property type="entry name" value="ATPase_NBD"/>
</dbReference>
<dbReference type="Proteomes" id="UP000198500">
    <property type="component" value="Unassembled WGS sequence"/>
</dbReference>
<organism evidence="2 3">
    <name type="scientific">Aidingimonas halophila</name>
    <dbReference type="NCBI Taxonomy" id="574349"/>
    <lineage>
        <taxon>Bacteria</taxon>
        <taxon>Pseudomonadati</taxon>
        <taxon>Pseudomonadota</taxon>
        <taxon>Gammaproteobacteria</taxon>
        <taxon>Oceanospirillales</taxon>
        <taxon>Halomonadaceae</taxon>
        <taxon>Aidingimonas</taxon>
    </lineage>
</organism>
<dbReference type="GO" id="GO:0051301">
    <property type="term" value="P:cell division"/>
    <property type="evidence" value="ECO:0007669"/>
    <property type="project" value="InterPro"/>
</dbReference>
<dbReference type="PANTHER" id="PTHR32432:SF3">
    <property type="entry name" value="ETHANOLAMINE UTILIZATION PROTEIN EUTJ"/>
    <property type="match status" value="1"/>
</dbReference>
<dbReference type="InterPro" id="IPR050696">
    <property type="entry name" value="FtsA/MreB"/>
</dbReference>
<evidence type="ECO:0000313" key="3">
    <source>
        <dbReference type="Proteomes" id="UP000198500"/>
    </source>
</evidence>
<feature type="domain" description="SHS2" evidence="1">
    <location>
        <begin position="10"/>
        <end position="177"/>
    </location>
</feature>
<name>A0A1H2VDW2_9GAMM</name>